<evidence type="ECO:0000313" key="1">
    <source>
        <dbReference type="EMBL" id="TWB77733.1"/>
    </source>
</evidence>
<comment type="caution">
    <text evidence="1">The sequence shown here is derived from an EMBL/GenBank/DDBJ whole genome shotgun (WGS) entry which is preliminary data.</text>
</comment>
<gene>
    <name evidence="1" type="ORF">FBZ87_103552</name>
</gene>
<protein>
    <submittedName>
        <fullName evidence="1">Uncharacterized protein</fullName>
    </submittedName>
</protein>
<organism evidence="1 2">
    <name type="scientific">Nitrospirillum amazonense</name>
    <dbReference type="NCBI Taxonomy" id="28077"/>
    <lineage>
        <taxon>Bacteria</taxon>
        <taxon>Pseudomonadati</taxon>
        <taxon>Pseudomonadota</taxon>
        <taxon>Alphaproteobacteria</taxon>
        <taxon>Rhodospirillales</taxon>
        <taxon>Azospirillaceae</taxon>
        <taxon>Nitrospirillum</taxon>
    </lineage>
</organism>
<dbReference type="EMBL" id="VITV01000003">
    <property type="protein sequence ID" value="TWB77733.1"/>
    <property type="molecule type" value="Genomic_DNA"/>
</dbReference>
<reference evidence="1 2" key="1">
    <citation type="submission" date="2019-06" db="EMBL/GenBank/DDBJ databases">
        <title>Genomic Encyclopedia of Type Strains, Phase IV (KMG-V): Genome sequencing to study the core and pangenomes of soil and plant-associated prokaryotes.</title>
        <authorList>
            <person name="Whitman W."/>
        </authorList>
    </citation>
    <scope>NUCLEOTIDE SEQUENCE [LARGE SCALE GENOMIC DNA]</scope>
    <source>
        <strain evidence="1 2">BR 12005</strain>
    </source>
</reference>
<evidence type="ECO:0000313" key="2">
    <source>
        <dbReference type="Proteomes" id="UP000320516"/>
    </source>
</evidence>
<dbReference type="AlphaFoldDB" id="A0A560K319"/>
<proteinExistence type="predicted"/>
<dbReference type="Proteomes" id="UP000320516">
    <property type="component" value="Unassembled WGS sequence"/>
</dbReference>
<accession>A0A560K319</accession>
<sequence>MHFSGDYLFIFRREASVWKILEQTFTVYDPKNL</sequence>
<name>A0A560K319_9PROT</name>